<dbReference type="CDD" id="cd06257">
    <property type="entry name" value="DnaJ"/>
    <property type="match status" value="1"/>
</dbReference>
<feature type="domain" description="J" evidence="6">
    <location>
        <begin position="3"/>
        <end position="68"/>
    </location>
</feature>
<dbReference type="InterPro" id="IPR001623">
    <property type="entry name" value="DnaJ_domain"/>
</dbReference>
<name>J7RDZ1_HUIN7</name>
<dbReference type="SUPFAM" id="SSF57938">
    <property type="entry name" value="DnaJ/Hsp40 cysteine-rich domain"/>
    <property type="match status" value="1"/>
</dbReference>
<dbReference type="InterPro" id="IPR002939">
    <property type="entry name" value="DnaJ_C"/>
</dbReference>
<keyword evidence="1" id="KW-0479">Metal-binding</keyword>
<dbReference type="InterPro" id="IPR036869">
    <property type="entry name" value="J_dom_sf"/>
</dbReference>
<dbReference type="GO" id="GO:0051082">
    <property type="term" value="F:unfolded protein binding"/>
    <property type="evidence" value="ECO:0007669"/>
    <property type="project" value="InterPro"/>
</dbReference>
<reference evidence="7 8" key="1">
    <citation type="journal article" date="2011" name="Proc. Natl. Acad. Sci. U.S.A.">
        <title>Evolutionary erosion of yeast sex chromosomes by mating-type switching accidents.</title>
        <authorList>
            <person name="Gordon J.L."/>
            <person name="Armisen D."/>
            <person name="Proux-Wera E."/>
            <person name="Oheigeartaigh S.S."/>
            <person name="Byrne K.P."/>
            <person name="Wolfe K.H."/>
        </authorList>
    </citation>
    <scope>NUCLEOTIDE SEQUENCE [LARGE SCALE GENOMIC DNA]</scope>
    <source>
        <strain evidence="8">ATCC MYA-139 / BCRC 22969 / CBS 8797 / CCRC 22969 / KCTC 17520 / NBRC 10181 / NCYC 3082</strain>
    </source>
</reference>
<dbReference type="Gene3D" id="1.10.287.110">
    <property type="entry name" value="DnaJ domain"/>
    <property type="match status" value="1"/>
</dbReference>
<evidence type="ECO:0000256" key="5">
    <source>
        <dbReference type="SAM" id="MobiDB-lite"/>
    </source>
</evidence>
<proteinExistence type="predicted"/>
<dbReference type="GO" id="GO:0008270">
    <property type="term" value="F:zinc ion binding"/>
    <property type="evidence" value="ECO:0007669"/>
    <property type="project" value="UniProtKB-KW"/>
</dbReference>
<dbReference type="InterPro" id="IPR036410">
    <property type="entry name" value="HSP_DnaJ_Cys-rich_dom_sf"/>
</dbReference>
<dbReference type="Proteomes" id="UP000006310">
    <property type="component" value="Chromosome 13"/>
</dbReference>
<evidence type="ECO:0000313" key="8">
    <source>
        <dbReference type="Proteomes" id="UP000006310"/>
    </source>
</evidence>
<protein>
    <recommendedName>
        <fullName evidence="6">J domain-containing protein</fullName>
    </recommendedName>
</protein>
<gene>
    <name evidence="7" type="primary">KNAG0M02020</name>
    <name evidence="7" type="ordered locus">KNAG_0M02020</name>
</gene>
<dbReference type="Gene3D" id="2.10.230.10">
    <property type="entry name" value="Heat shock protein DnaJ, cysteine-rich domain"/>
    <property type="match status" value="1"/>
</dbReference>
<dbReference type="InterPro" id="IPR001305">
    <property type="entry name" value="HSP_DnaJ_Cys-rich_dom"/>
</dbReference>
<evidence type="ECO:0000256" key="2">
    <source>
        <dbReference type="ARBA" id="ARBA00022737"/>
    </source>
</evidence>
<feature type="compositionally biased region" description="Basic residues" evidence="5">
    <location>
        <begin position="421"/>
        <end position="431"/>
    </location>
</feature>
<dbReference type="SUPFAM" id="SSF46565">
    <property type="entry name" value="Chaperone J-domain"/>
    <property type="match status" value="1"/>
</dbReference>
<dbReference type="Gene3D" id="2.60.260.20">
    <property type="entry name" value="Urease metallochaperone UreE, N-terminal domain"/>
    <property type="match status" value="2"/>
</dbReference>
<dbReference type="Pfam" id="PF00226">
    <property type="entry name" value="DnaJ"/>
    <property type="match status" value="1"/>
</dbReference>
<dbReference type="GeneID" id="34528835"/>
<dbReference type="STRING" id="1071383.J7RDZ1"/>
<dbReference type="EMBL" id="HE978326">
    <property type="protein sequence ID" value="CCK73055.1"/>
    <property type="molecule type" value="Genomic_DNA"/>
</dbReference>
<dbReference type="RefSeq" id="XP_022467299.1">
    <property type="nucleotide sequence ID" value="XM_022611066.1"/>
</dbReference>
<dbReference type="InterPro" id="IPR008971">
    <property type="entry name" value="HSP40/DnaJ_pept-bd"/>
</dbReference>
<dbReference type="CDD" id="cd10719">
    <property type="entry name" value="DnaJ_zf"/>
    <property type="match status" value="1"/>
</dbReference>
<keyword evidence="4" id="KW-0862">Zinc</keyword>
<dbReference type="AlphaFoldDB" id="J7RDZ1"/>
<dbReference type="SMART" id="SM00271">
    <property type="entry name" value="DnaJ"/>
    <property type="match status" value="1"/>
</dbReference>
<dbReference type="InterPro" id="IPR044713">
    <property type="entry name" value="DNJA1/2-like"/>
</dbReference>
<keyword evidence="2" id="KW-0677">Repeat</keyword>
<accession>J7RDZ1</accession>
<dbReference type="OrthoDB" id="550424at2759"/>
<feature type="region of interest" description="Disordered" evidence="5">
    <location>
        <begin position="406"/>
        <end position="441"/>
    </location>
</feature>
<evidence type="ECO:0000256" key="4">
    <source>
        <dbReference type="ARBA" id="ARBA00022833"/>
    </source>
</evidence>
<dbReference type="CDD" id="cd10747">
    <property type="entry name" value="DnaJ_C"/>
    <property type="match status" value="1"/>
</dbReference>
<keyword evidence="3" id="KW-0863">Zinc-finger</keyword>
<dbReference type="PRINTS" id="PR00625">
    <property type="entry name" value="JDOMAIN"/>
</dbReference>
<dbReference type="SUPFAM" id="SSF49493">
    <property type="entry name" value="HSP40/DnaJ peptide-binding domain"/>
    <property type="match status" value="2"/>
</dbReference>
<dbReference type="GO" id="GO:0006457">
    <property type="term" value="P:protein folding"/>
    <property type="evidence" value="ECO:0007669"/>
    <property type="project" value="InterPro"/>
</dbReference>
<evidence type="ECO:0000313" key="7">
    <source>
        <dbReference type="EMBL" id="CCK73055.1"/>
    </source>
</evidence>
<dbReference type="PROSITE" id="PS50076">
    <property type="entry name" value="DNAJ_2"/>
    <property type="match status" value="1"/>
</dbReference>
<dbReference type="PANTHER" id="PTHR43888">
    <property type="entry name" value="DNAJ-LIKE-2, ISOFORM A-RELATED"/>
    <property type="match status" value="1"/>
</dbReference>
<dbReference type="HOGENOM" id="CLU_017633_10_0_1"/>
<dbReference type="Pfam" id="PF01556">
    <property type="entry name" value="DnaJ_C"/>
    <property type="match status" value="1"/>
</dbReference>
<reference evidence="8" key="2">
    <citation type="submission" date="2012-08" db="EMBL/GenBank/DDBJ databases">
        <title>Genome sequence of Kazachstania naganishii.</title>
        <authorList>
            <person name="Gordon J.L."/>
            <person name="Armisen D."/>
            <person name="Proux-Wera E."/>
            <person name="OhEigeartaigh S.S."/>
            <person name="Byrne K.P."/>
            <person name="Wolfe K.H."/>
        </authorList>
    </citation>
    <scope>NUCLEOTIDE SEQUENCE [LARGE SCALE GENOMIC DNA]</scope>
    <source>
        <strain evidence="8">ATCC MYA-139 / BCRC 22969 / CBS 8797 / CCRC 22969 / KCTC 17520 / NBRC 10181 / NCYC 3082</strain>
    </source>
</reference>
<organism evidence="7 8">
    <name type="scientific">Huiozyma naganishii (strain ATCC MYA-139 / BCRC 22969 / CBS 8797 / KCTC 17520 / NBRC 10181 / NCYC 3082 / Yp74L-3)</name>
    <name type="common">Yeast</name>
    <name type="synonym">Kazachstania naganishii</name>
    <dbReference type="NCBI Taxonomy" id="1071383"/>
    <lineage>
        <taxon>Eukaryota</taxon>
        <taxon>Fungi</taxon>
        <taxon>Dikarya</taxon>
        <taxon>Ascomycota</taxon>
        <taxon>Saccharomycotina</taxon>
        <taxon>Saccharomycetes</taxon>
        <taxon>Saccharomycetales</taxon>
        <taxon>Saccharomycetaceae</taxon>
        <taxon>Huiozyma</taxon>
    </lineage>
</organism>
<evidence type="ECO:0000256" key="1">
    <source>
        <dbReference type="ARBA" id="ARBA00022723"/>
    </source>
</evidence>
<evidence type="ECO:0000259" key="6">
    <source>
        <dbReference type="PROSITE" id="PS50076"/>
    </source>
</evidence>
<keyword evidence="8" id="KW-1185">Reference proteome</keyword>
<evidence type="ECO:0000256" key="3">
    <source>
        <dbReference type="ARBA" id="ARBA00022771"/>
    </source>
</evidence>
<dbReference type="GO" id="GO:0030544">
    <property type="term" value="F:Hsp70 protein binding"/>
    <property type="evidence" value="ECO:0007669"/>
    <property type="project" value="InterPro"/>
</dbReference>
<sequence>MESLYDVLGVASDASQSEIKKAYRKLALRYHPDKNNGDEKCHEAFQKISHAYGVLGDVAQRQRYDQSGDENESLQPTGSNAADLFSSFFNGGGVYPSGSSGGPGPSRGPSRGPNIIHELKCTLQDLYRGKVIKLALRRTAPCERCSLGAANVCSSCNGSGNITRIERVGPLTQTWSSTCNACQGQGRMSVDCSQCGGAQYLNERVVFKVHVKPGMHDGQTIVLDGEADQCVRDRLGHLTVAESGDVVIVIRELADAKFKRSALNKRENLFVDQVKVDLTTALTGGNVLLEDHPSGNLMKINILPGEFLPENCIKCVEGLGMPIDDTGQRGDLYIRFCTHSPLQLEPETIDKLREVLLNDKYVKTQRERELRDSDERVGDCVEVEEHVLNGLLTPTNNTVLDQFVARETGSENEDAPDRESKRRNKKRRHFRSPWENPSDGFWRAFESGRPAMDQNNCAMD</sequence>
<dbReference type="KEGG" id="kng:KNAG_0M02020"/>
<dbReference type="eggNOG" id="KOG0712">
    <property type="taxonomic scope" value="Eukaryota"/>
</dbReference>